<evidence type="ECO:0000313" key="7">
    <source>
        <dbReference type="Proteomes" id="UP000278081"/>
    </source>
</evidence>
<sequence length="309" mass="32517">MRRAILAALLMLTLTSHVDAATLGVSVSNLDEFNSTLLRGLLAHAKETGGVDVVTTDANGDGELQKKQVKDLVAGKVDALIVLLADGDLGAQLTPIAIGAGVPLVYVNNVPANVLDLPQNQVVVASDEKQSGSLQTKEVCRLLNGKGNIAVLVGEPFHAAARARTEDVDDVVATSDCKGLKVVERQAAYWSPDFAEAQVEEWLTAGVKFDAIVANNDDMALGAIRALKHNHSATKDVIVAGIDAIEPALEALKAGEMKVTVFQNATAQGAGAVDAALKLVQGGKVPRENYIPFELVTPQNVDQYLAKSR</sequence>
<evidence type="ECO:0000259" key="5">
    <source>
        <dbReference type="Pfam" id="PF13407"/>
    </source>
</evidence>
<dbReference type="Proteomes" id="UP000278081">
    <property type="component" value="Unassembled WGS sequence"/>
</dbReference>
<feature type="chain" id="PRO_5018605636" evidence="4">
    <location>
        <begin position="21"/>
        <end position="309"/>
    </location>
</feature>
<keyword evidence="3 4" id="KW-0732">Signal</keyword>
<dbReference type="GO" id="GO:0030313">
    <property type="term" value="C:cell envelope"/>
    <property type="evidence" value="ECO:0007669"/>
    <property type="project" value="UniProtKB-SubCell"/>
</dbReference>
<accession>A0A3S0QFK8</accession>
<reference evidence="6 7" key="1">
    <citation type="submission" date="2018-11" db="EMBL/GenBank/DDBJ databases">
        <title>Rhizobium chutanense sp. nov., isolated from root nodules of Phaseolus vulgaris in China.</title>
        <authorList>
            <person name="Huo Y."/>
        </authorList>
    </citation>
    <scope>NUCLEOTIDE SEQUENCE [LARGE SCALE GENOMIC DNA]</scope>
    <source>
        <strain evidence="6 7">C16</strain>
    </source>
</reference>
<dbReference type="PANTHER" id="PTHR46847:SF1">
    <property type="entry name" value="D-ALLOSE-BINDING PERIPLASMIC PROTEIN-RELATED"/>
    <property type="match status" value="1"/>
</dbReference>
<organism evidence="6 7">
    <name type="scientific">Rhizobium chutanense</name>
    <dbReference type="NCBI Taxonomy" id="2035448"/>
    <lineage>
        <taxon>Bacteria</taxon>
        <taxon>Pseudomonadati</taxon>
        <taxon>Pseudomonadota</taxon>
        <taxon>Alphaproteobacteria</taxon>
        <taxon>Hyphomicrobiales</taxon>
        <taxon>Rhizobiaceae</taxon>
        <taxon>Rhizobium/Agrobacterium group</taxon>
        <taxon>Rhizobium</taxon>
    </lineage>
</organism>
<comment type="similarity">
    <text evidence="2">Belongs to the bacterial solute-binding protein 2 family.</text>
</comment>
<dbReference type="Pfam" id="PF13407">
    <property type="entry name" value="Peripla_BP_4"/>
    <property type="match status" value="1"/>
</dbReference>
<comment type="subcellular location">
    <subcellularLocation>
        <location evidence="1">Cell envelope</location>
    </subcellularLocation>
</comment>
<dbReference type="GO" id="GO:0030246">
    <property type="term" value="F:carbohydrate binding"/>
    <property type="evidence" value="ECO:0007669"/>
    <property type="project" value="UniProtKB-ARBA"/>
</dbReference>
<dbReference type="Gene3D" id="3.40.50.2300">
    <property type="match status" value="2"/>
</dbReference>
<evidence type="ECO:0000256" key="2">
    <source>
        <dbReference type="ARBA" id="ARBA00007639"/>
    </source>
</evidence>
<dbReference type="EMBL" id="RJTJ01000061">
    <property type="protein sequence ID" value="RUL95931.1"/>
    <property type="molecule type" value="Genomic_DNA"/>
</dbReference>
<comment type="caution">
    <text evidence="6">The sequence shown here is derived from an EMBL/GenBank/DDBJ whole genome shotgun (WGS) entry which is preliminary data.</text>
</comment>
<feature type="signal peptide" evidence="4">
    <location>
        <begin position="1"/>
        <end position="20"/>
    </location>
</feature>
<evidence type="ECO:0000256" key="4">
    <source>
        <dbReference type="SAM" id="SignalP"/>
    </source>
</evidence>
<dbReference type="AlphaFoldDB" id="A0A3S0QFK8"/>
<evidence type="ECO:0000313" key="6">
    <source>
        <dbReference type="EMBL" id="RUL95931.1"/>
    </source>
</evidence>
<proteinExistence type="inferred from homology"/>
<dbReference type="SUPFAM" id="SSF53822">
    <property type="entry name" value="Periplasmic binding protein-like I"/>
    <property type="match status" value="1"/>
</dbReference>
<name>A0A3S0QFK8_9HYPH</name>
<dbReference type="PANTHER" id="PTHR46847">
    <property type="entry name" value="D-ALLOSE-BINDING PERIPLASMIC PROTEIN-RELATED"/>
    <property type="match status" value="1"/>
</dbReference>
<gene>
    <name evidence="6" type="ORF">EFR84_33370</name>
</gene>
<dbReference type="OrthoDB" id="9773673at2"/>
<dbReference type="InterPro" id="IPR025997">
    <property type="entry name" value="SBP_2_dom"/>
</dbReference>
<feature type="domain" description="Periplasmic binding protein" evidence="5">
    <location>
        <begin position="25"/>
        <end position="283"/>
    </location>
</feature>
<dbReference type="InterPro" id="IPR028082">
    <property type="entry name" value="Peripla_BP_I"/>
</dbReference>
<evidence type="ECO:0000256" key="3">
    <source>
        <dbReference type="ARBA" id="ARBA00022729"/>
    </source>
</evidence>
<dbReference type="RefSeq" id="WP_126912282.1">
    <property type="nucleotide sequence ID" value="NZ_ML133807.1"/>
</dbReference>
<evidence type="ECO:0000256" key="1">
    <source>
        <dbReference type="ARBA" id="ARBA00004196"/>
    </source>
</evidence>
<protein>
    <submittedName>
        <fullName evidence="6">Sugar ABC transporter substrate-binding protein</fullName>
    </submittedName>
</protein>